<dbReference type="SUPFAM" id="SSF52540">
    <property type="entry name" value="P-loop containing nucleoside triphosphate hydrolases"/>
    <property type="match status" value="1"/>
</dbReference>
<dbReference type="GO" id="GO:0005524">
    <property type="term" value="F:ATP binding"/>
    <property type="evidence" value="ECO:0007669"/>
    <property type="project" value="UniProtKB-KW"/>
</dbReference>
<dbReference type="InterPro" id="IPR050166">
    <property type="entry name" value="ABC_transporter_ATP-bind"/>
</dbReference>
<dbReference type="PANTHER" id="PTHR42788">
    <property type="entry name" value="TAURINE IMPORT ATP-BINDING PROTEIN-RELATED"/>
    <property type="match status" value="1"/>
</dbReference>
<comment type="caution">
    <text evidence="6">The sequence shown here is derived from an EMBL/GenBank/DDBJ whole genome shotgun (WGS) entry which is preliminary data.</text>
</comment>
<keyword evidence="2" id="KW-0547">Nucleotide-binding</keyword>
<dbReference type="PROSITE" id="PS50893">
    <property type="entry name" value="ABC_TRANSPORTER_2"/>
    <property type="match status" value="1"/>
</dbReference>
<gene>
    <name evidence="6" type="primary">ssuB_9</name>
    <name evidence="6" type="ORF">GALL_268370</name>
</gene>
<dbReference type="SMART" id="SM00382">
    <property type="entry name" value="AAA"/>
    <property type="match status" value="1"/>
</dbReference>
<proteinExistence type="predicted"/>
<evidence type="ECO:0000256" key="3">
    <source>
        <dbReference type="ARBA" id="ARBA00022840"/>
    </source>
</evidence>
<accession>A0A1J5R5H5</accession>
<dbReference type="Pfam" id="PF00005">
    <property type="entry name" value="ABC_tran"/>
    <property type="match status" value="1"/>
</dbReference>
<dbReference type="InterPro" id="IPR003439">
    <property type="entry name" value="ABC_transporter-like_ATP-bd"/>
</dbReference>
<dbReference type="InterPro" id="IPR017871">
    <property type="entry name" value="ABC_transporter-like_CS"/>
</dbReference>
<dbReference type="Gene3D" id="3.40.50.300">
    <property type="entry name" value="P-loop containing nucleotide triphosphate hydrolases"/>
    <property type="match status" value="1"/>
</dbReference>
<name>A0A1J5R5H5_9ZZZZ</name>
<keyword evidence="6" id="KW-0378">Hydrolase</keyword>
<dbReference type="InterPro" id="IPR027417">
    <property type="entry name" value="P-loop_NTPase"/>
</dbReference>
<dbReference type="PROSITE" id="PS00211">
    <property type="entry name" value="ABC_TRANSPORTER_1"/>
    <property type="match status" value="1"/>
</dbReference>
<evidence type="ECO:0000313" key="6">
    <source>
        <dbReference type="EMBL" id="OIQ91240.1"/>
    </source>
</evidence>
<evidence type="ECO:0000256" key="2">
    <source>
        <dbReference type="ARBA" id="ARBA00022741"/>
    </source>
</evidence>
<keyword evidence="3 6" id="KW-0067">ATP-binding</keyword>
<feature type="region of interest" description="Disordered" evidence="4">
    <location>
        <begin position="1"/>
        <end position="20"/>
    </location>
</feature>
<dbReference type="AlphaFoldDB" id="A0A1J5R5H5"/>
<dbReference type="CDD" id="cd03293">
    <property type="entry name" value="ABC_NrtD_SsuB_transporters"/>
    <property type="match status" value="1"/>
</dbReference>
<evidence type="ECO:0000256" key="1">
    <source>
        <dbReference type="ARBA" id="ARBA00022448"/>
    </source>
</evidence>
<reference evidence="6" key="1">
    <citation type="submission" date="2016-10" db="EMBL/GenBank/DDBJ databases">
        <title>Sequence of Gallionella enrichment culture.</title>
        <authorList>
            <person name="Poehlein A."/>
            <person name="Muehling M."/>
            <person name="Daniel R."/>
        </authorList>
    </citation>
    <scope>NUCLEOTIDE SEQUENCE</scope>
</reference>
<dbReference type="PANTHER" id="PTHR42788:SF13">
    <property type="entry name" value="ALIPHATIC SULFONATES IMPORT ATP-BINDING PROTEIN SSUB"/>
    <property type="match status" value="1"/>
</dbReference>
<evidence type="ECO:0000259" key="5">
    <source>
        <dbReference type="PROSITE" id="PS50893"/>
    </source>
</evidence>
<dbReference type="InterPro" id="IPR003593">
    <property type="entry name" value="AAA+_ATPase"/>
</dbReference>
<organism evidence="6">
    <name type="scientific">mine drainage metagenome</name>
    <dbReference type="NCBI Taxonomy" id="410659"/>
    <lineage>
        <taxon>unclassified sequences</taxon>
        <taxon>metagenomes</taxon>
        <taxon>ecological metagenomes</taxon>
    </lineage>
</organism>
<keyword evidence="1" id="KW-0813">Transport</keyword>
<dbReference type="EC" id="3.6.3.-" evidence="6"/>
<feature type="domain" description="ABC transporter" evidence="5">
    <location>
        <begin position="31"/>
        <end position="263"/>
    </location>
</feature>
<protein>
    <submittedName>
        <fullName evidence="6">Aliphatic sulfonates import ATP-binding protein SsuB</fullName>
        <ecNumber evidence="6">3.6.3.-</ecNumber>
    </submittedName>
</protein>
<dbReference type="Pfam" id="PF09821">
    <property type="entry name" value="AAA_assoc_C"/>
    <property type="match status" value="1"/>
</dbReference>
<evidence type="ECO:0000256" key="4">
    <source>
        <dbReference type="SAM" id="MobiDB-lite"/>
    </source>
</evidence>
<dbReference type="EMBL" id="MLJW01000265">
    <property type="protein sequence ID" value="OIQ91240.1"/>
    <property type="molecule type" value="Genomic_DNA"/>
</dbReference>
<dbReference type="InterPro" id="IPR018632">
    <property type="entry name" value="AAA-associated_dom_C"/>
</dbReference>
<dbReference type="GO" id="GO:0016887">
    <property type="term" value="F:ATP hydrolysis activity"/>
    <property type="evidence" value="ECO:0007669"/>
    <property type="project" value="InterPro"/>
</dbReference>
<sequence length="464" mass="51125">MAADPHLLQPDASGIQPAPQPRAGTDIFLAEHVRKAFKAPDGTELLILDDVNMRLREGEILVLLGRSGSGKSTLLRMLAGLVPPSDGTLLHRGRPIMAPVAGLAMVFQSFALFPWLTVLQNVELGLEALKVPPTERRQRALAAIDLIGLDGFESAYPRELSGGMRQRVGFARALVINPDVLLMDEPFSALDVLTAETMRTDLLDLWIERKIPTRGILLVSHNIEEAALMADRILILGSNPGRVRAEIPVALPHPRDRESQEFRDLVEHIYGIMTARPAASVNVAQRGAISIGHRLPHVSVNQLAGLLEELSALEQNTGNARISLPELAEDMHFSVDDLFPLIETVELLGFAQVSEGEIELSPAGRLFVEADVQERKPLFARHLIERVPLAARIRAVLDERHNHRAPGARFRTELEDHFSEEEAEHVLDTAIDWGRYAEIYAYDDNADVFSLDNPGEEEAEGLAG</sequence>